<dbReference type="InterPro" id="IPR036661">
    <property type="entry name" value="Luciferase-like_sf"/>
</dbReference>
<dbReference type="Proteomes" id="UP000006798">
    <property type="component" value="Plasmid pBB1"/>
</dbReference>
<evidence type="ECO:0000313" key="4">
    <source>
        <dbReference type="EMBL" id="AEI82611.1"/>
    </source>
</evidence>
<dbReference type="EMBL" id="CP002879">
    <property type="protein sequence ID" value="AEI82611.1"/>
    <property type="molecule type" value="Genomic_DNA"/>
</dbReference>
<dbReference type="GeneID" id="34312023"/>
<keyword evidence="2 4" id="KW-0503">Monooxygenase</keyword>
<dbReference type="PANTHER" id="PTHR30137">
    <property type="entry name" value="LUCIFERASE-LIKE MONOOXYGENASE"/>
    <property type="match status" value="1"/>
</dbReference>
<gene>
    <name evidence="4" type="ordered locus">CNE_BB1p12100</name>
</gene>
<evidence type="ECO:0000256" key="2">
    <source>
        <dbReference type="ARBA" id="ARBA00023033"/>
    </source>
</evidence>
<dbReference type="KEGG" id="cnc:CNE_BB1p12100"/>
<dbReference type="HOGENOM" id="CLU_027853_3_0_4"/>
<protein>
    <submittedName>
        <fullName evidence="4">Luciferase-like monooxygenase</fullName>
    </submittedName>
</protein>
<dbReference type="Gene3D" id="3.20.20.30">
    <property type="entry name" value="Luciferase-like domain"/>
    <property type="match status" value="1"/>
</dbReference>
<dbReference type="GO" id="GO:0016705">
    <property type="term" value="F:oxidoreductase activity, acting on paired donors, with incorporation or reduction of molecular oxygen"/>
    <property type="evidence" value="ECO:0007669"/>
    <property type="project" value="InterPro"/>
</dbReference>
<evidence type="ECO:0000259" key="3">
    <source>
        <dbReference type="Pfam" id="PF00296"/>
    </source>
</evidence>
<dbReference type="SUPFAM" id="SSF51679">
    <property type="entry name" value="Bacterial luciferase-like"/>
    <property type="match status" value="1"/>
</dbReference>
<dbReference type="Pfam" id="PF00296">
    <property type="entry name" value="Bac_luciferase"/>
    <property type="match status" value="1"/>
</dbReference>
<dbReference type="AlphaFoldDB" id="F8GVB1"/>
<proteinExistence type="predicted"/>
<reference evidence="4 5" key="1">
    <citation type="journal article" date="2011" name="J. Bacteriol.">
        <title>Complete genome sequence of the type strain Cupriavidus necator N-1.</title>
        <authorList>
            <person name="Poehlein A."/>
            <person name="Kusian B."/>
            <person name="Friedrich B."/>
            <person name="Daniel R."/>
            <person name="Bowien B."/>
        </authorList>
    </citation>
    <scope>NUCLEOTIDE SEQUENCE [LARGE SCALE GENOMIC DNA]</scope>
    <source>
        <strain evidence="5">ATCC 43291 / DSM 13513 / CCUG 52238 / LMG 8453 / N-1</strain>
        <plasmid evidence="4 5">pBB1</plasmid>
    </source>
</reference>
<accession>F8GVB1</accession>
<keyword evidence="1" id="KW-0560">Oxidoreductase</keyword>
<feature type="domain" description="Luciferase-like" evidence="3">
    <location>
        <begin position="1"/>
        <end position="320"/>
    </location>
</feature>
<dbReference type="InterPro" id="IPR011251">
    <property type="entry name" value="Luciferase-like_dom"/>
</dbReference>
<name>F8GVB1_CUPNN</name>
<dbReference type="PANTHER" id="PTHR30137:SF8">
    <property type="entry name" value="BLR5498 PROTEIN"/>
    <property type="match status" value="1"/>
</dbReference>
<evidence type="ECO:0000256" key="1">
    <source>
        <dbReference type="ARBA" id="ARBA00023002"/>
    </source>
</evidence>
<keyword evidence="4" id="KW-0614">Plasmid</keyword>
<organism evidence="4 5">
    <name type="scientific">Cupriavidus necator (strain ATCC 43291 / DSM 13513 / CCUG 52238 / LMG 8453 / N-1)</name>
    <name type="common">Ralstonia eutropha</name>
    <dbReference type="NCBI Taxonomy" id="1042878"/>
    <lineage>
        <taxon>Bacteria</taxon>
        <taxon>Pseudomonadati</taxon>
        <taxon>Pseudomonadota</taxon>
        <taxon>Betaproteobacteria</taxon>
        <taxon>Burkholderiales</taxon>
        <taxon>Burkholderiaceae</taxon>
        <taxon>Cupriavidus</taxon>
    </lineage>
</organism>
<dbReference type="GO" id="GO:0005829">
    <property type="term" value="C:cytosol"/>
    <property type="evidence" value="ECO:0007669"/>
    <property type="project" value="TreeGrafter"/>
</dbReference>
<dbReference type="RefSeq" id="WP_013959643.1">
    <property type="nucleotide sequence ID" value="NC_015727.1"/>
</dbReference>
<dbReference type="GO" id="GO:0004497">
    <property type="term" value="F:monooxygenase activity"/>
    <property type="evidence" value="ECO:0007669"/>
    <property type="project" value="UniProtKB-KW"/>
</dbReference>
<dbReference type="InterPro" id="IPR050766">
    <property type="entry name" value="Bact_Lucif_Oxidored"/>
</dbReference>
<geneLocation type="plasmid" evidence="4 5">
    <name>pBB1</name>
</geneLocation>
<sequence length="351" mass="38576">MHFTLYLSPQTPGPEMDGAIMEAAVENAILADQAGFRGIALTHHHFSNYNTYGNSFVFGAYLAGQIKQAWLLMQVAVAPLLNPLKLVEDANLLDQLWRGRFIMGIGSGGSPLEFEGFGRDPASRGELTAEVMDVAYRAWKHKPGDLPLEYRTRHESGLMRGRIMPGPYRKGHPLLARAALSEPGWADAGRKGHPLFFGRVGLEGAVRAMKAYDGALADAGWSKEHVEFCKEWTTIQKTVLIAEDDDTAQQLIDEPLNNLQALSKAAFAAYGDEQRKAVTGVSGDDPAAFRKSFVEGATIVGSPATFIDKLKQYEDAGIRHVALHMNFGAMRPEVTRQTLDLFIDKVMPKFS</sequence>
<evidence type="ECO:0000313" key="5">
    <source>
        <dbReference type="Proteomes" id="UP000006798"/>
    </source>
</evidence>